<dbReference type="Proteomes" id="UP000799302">
    <property type="component" value="Unassembled WGS sequence"/>
</dbReference>
<protein>
    <submittedName>
        <fullName evidence="2">Uncharacterized protein</fullName>
    </submittedName>
</protein>
<evidence type="ECO:0000313" key="3">
    <source>
        <dbReference type="Proteomes" id="UP000799302"/>
    </source>
</evidence>
<keyword evidence="3" id="KW-1185">Reference proteome</keyword>
<proteinExistence type="predicted"/>
<keyword evidence="1" id="KW-0732">Signal</keyword>
<gene>
    <name evidence="2" type="ORF">BT63DRAFT_429429</name>
</gene>
<dbReference type="AlphaFoldDB" id="A0A6A6U0A6"/>
<accession>A0A6A6U0A6</accession>
<evidence type="ECO:0000313" key="2">
    <source>
        <dbReference type="EMBL" id="KAF2664673.1"/>
    </source>
</evidence>
<feature type="chain" id="PRO_5025626584" evidence="1">
    <location>
        <begin position="22"/>
        <end position="295"/>
    </location>
</feature>
<dbReference type="OrthoDB" id="4148174at2759"/>
<dbReference type="EMBL" id="MU004242">
    <property type="protein sequence ID" value="KAF2664673.1"/>
    <property type="molecule type" value="Genomic_DNA"/>
</dbReference>
<reference evidence="2" key="1">
    <citation type="journal article" date="2020" name="Stud. Mycol.">
        <title>101 Dothideomycetes genomes: a test case for predicting lifestyles and emergence of pathogens.</title>
        <authorList>
            <person name="Haridas S."/>
            <person name="Albert R."/>
            <person name="Binder M."/>
            <person name="Bloem J."/>
            <person name="Labutti K."/>
            <person name="Salamov A."/>
            <person name="Andreopoulos B."/>
            <person name="Baker S."/>
            <person name="Barry K."/>
            <person name="Bills G."/>
            <person name="Bluhm B."/>
            <person name="Cannon C."/>
            <person name="Castanera R."/>
            <person name="Culley D."/>
            <person name="Daum C."/>
            <person name="Ezra D."/>
            <person name="Gonzalez J."/>
            <person name="Henrissat B."/>
            <person name="Kuo A."/>
            <person name="Liang C."/>
            <person name="Lipzen A."/>
            <person name="Lutzoni F."/>
            <person name="Magnuson J."/>
            <person name="Mondo S."/>
            <person name="Nolan M."/>
            <person name="Ohm R."/>
            <person name="Pangilinan J."/>
            <person name="Park H.-J."/>
            <person name="Ramirez L."/>
            <person name="Alfaro M."/>
            <person name="Sun H."/>
            <person name="Tritt A."/>
            <person name="Yoshinaga Y."/>
            <person name="Zwiers L.-H."/>
            <person name="Turgeon B."/>
            <person name="Goodwin S."/>
            <person name="Spatafora J."/>
            <person name="Crous P."/>
            <person name="Grigoriev I."/>
        </authorList>
    </citation>
    <scope>NUCLEOTIDE SEQUENCE</scope>
    <source>
        <strain evidence="2">CBS 115976</strain>
    </source>
</reference>
<feature type="signal peptide" evidence="1">
    <location>
        <begin position="1"/>
        <end position="21"/>
    </location>
</feature>
<name>A0A6A6U0A6_9PEZI</name>
<evidence type="ECO:0000256" key="1">
    <source>
        <dbReference type="SAM" id="SignalP"/>
    </source>
</evidence>
<organism evidence="2 3">
    <name type="scientific">Microthyrium microscopicum</name>
    <dbReference type="NCBI Taxonomy" id="703497"/>
    <lineage>
        <taxon>Eukaryota</taxon>
        <taxon>Fungi</taxon>
        <taxon>Dikarya</taxon>
        <taxon>Ascomycota</taxon>
        <taxon>Pezizomycotina</taxon>
        <taxon>Dothideomycetes</taxon>
        <taxon>Dothideomycetes incertae sedis</taxon>
        <taxon>Microthyriales</taxon>
        <taxon>Microthyriaceae</taxon>
        <taxon>Microthyrium</taxon>
    </lineage>
</organism>
<sequence length="295" mass="31218">MVSLFIRRLLILLSTAFSAQSQYSGYSLKQTGDPNSVVYNTSSTTSNATLNLTPDVFLNASVSVGEIDILVANLSAKINLDAQVLSLLKFNAGVAAQIDRVSLTIQNVSAFAQLEVRLGNLVSMIDDVLDSIDLNPVIATLGQDVGNLVNTTVSGLSGSGATQTSKNNLTARSTPPLGPSFVLTENILYSVNNYEGDTHTNRILAQNGNIVDEMLNNEGVVSSDKVVGSYATDMTPTGFDQQVTINGVVYRETEWDYAPIPGLSIVAAIFQDADGTVVATRVLAEARGGGYSTID</sequence>